<dbReference type="GO" id="GO:0009231">
    <property type="term" value="P:riboflavin biosynthetic process"/>
    <property type="evidence" value="ECO:0007669"/>
    <property type="project" value="InterPro"/>
</dbReference>
<evidence type="ECO:0000256" key="2">
    <source>
        <dbReference type="ARBA" id="ARBA00022857"/>
    </source>
</evidence>
<dbReference type="PANTHER" id="PTHR38011:SF7">
    <property type="entry name" value="2,5-DIAMINO-6-RIBOSYLAMINO-4(3H)-PYRIMIDINONE 5'-PHOSPHATE REDUCTASE"/>
    <property type="match status" value="1"/>
</dbReference>
<evidence type="ECO:0000256" key="1">
    <source>
        <dbReference type="ARBA" id="ARBA00005104"/>
    </source>
</evidence>
<feature type="domain" description="Bacterial bifunctional deaminase-reductase C-terminal" evidence="4">
    <location>
        <begin position="5"/>
        <end position="236"/>
    </location>
</feature>
<dbReference type="Gene3D" id="3.40.430.10">
    <property type="entry name" value="Dihydrofolate Reductase, subunit A"/>
    <property type="match status" value="1"/>
</dbReference>
<sequence>MPTRPRLIVSLTPSLDGRIALNRATRLLQPEIHEAWRQGWSDEVEPLQRRVAAWIEQTYAPTVLLEGSGSFVADDAPPLDLPVDRPREELLTDHLPGRAPRRWFAVVDGRGRVPWEFFGDDDTRLIVIACRTTPLGYLADLRRRAVPYLIAGDERVDLTQLPGVLADRLGAQCIVSEGGGGLNGALLRAGLVDEVNLVIAPMVVGGRGTPATFDGEPLADGIPATAMRLEHVEREGDALWLRYLRK</sequence>
<dbReference type="InterPro" id="IPR050765">
    <property type="entry name" value="Riboflavin_Biosynth_HTPR"/>
</dbReference>
<dbReference type="InterPro" id="IPR024072">
    <property type="entry name" value="DHFR-like_dom_sf"/>
</dbReference>
<dbReference type="PANTHER" id="PTHR38011">
    <property type="entry name" value="DIHYDROFOLATE REDUCTASE FAMILY PROTEIN (AFU_ORTHOLOGUE AFUA_8G06820)"/>
    <property type="match status" value="1"/>
</dbReference>
<gene>
    <name evidence="5" type="ORF">G9U51_08015</name>
</gene>
<reference evidence="5" key="1">
    <citation type="submission" date="2020-03" db="EMBL/GenBank/DDBJ databases">
        <title>Draft sequencing of Calidifontibacter sp. DB0510.</title>
        <authorList>
            <person name="Kim D.-U."/>
        </authorList>
    </citation>
    <scope>NUCLEOTIDE SEQUENCE</scope>
    <source>
        <strain evidence="5">DB0510</strain>
    </source>
</reference>
<dbReference type="AlphaFoldDB" id="A0A967B1S9"/>
<dbReference type="RefSeq" id="WP_166195774.1">
    <property type="nucleotide sequence ID" value="NZ_JAAOIV010000005.1"/>
</dbReference>
<evidence type="ECO:0000259" key="4">
    <source>
        <dbReference type="Pfam" id="PF01872"/>
    </source>
</evidence>
<name>A0A967B1S9_9MICO</name>
<dbReference type="InterPro" id="IPR002734">
    <property type="entry name" value="RibDG_C"/>
</dbReference>
<keyword evidence="2" id="KW-0521">NADP</keyword>
<keyword evidence="3" id="KW-0560">Oxidoreductase</keyword>
<proteinExistence type="predicted"/>
<dbReference type="GO" id="GO:0008703">
    <property type="term" value="F:5-amino-6-(5-phosphoribosylamino)uracil reductase activity"/>
    <property type="evidence" value="ECO:0007669"/>
    <property type="project" value="InterPro"/>
</dbReference>
<evidence type="ECO:0000313" key="5">
    <source>
        <dbReference type="EMBL" id="NHN55720.1"/>
    </source>
</evidence>
<protein>
    <submittedName>
        <fullName evidence="5">Deaminase</fullName>
    </submittedName>
</protein>
<accession>A0A967B1S9</accession>
<organism evidence="5 6">
    <name type="scientific">Metallococcus carri</name>
    <dbReference type="NCBI Taxonomy" id="1656884"/>
    <lineage>
        <taxon>Bacteria</taxon>
        <taxon>Bacillati</taxon>
        <taxon>Actinomycetota</taxon>
        <taxon>Actinomycetes</taxon>
        <taxon>Micrococcales</taxon>
        <taxon>Dermacoccaceae</taxon>
        <taxon>Metallococcus</taxon>
    </lineage>
</organism>
<keyword evidence="6" id="KW-1185">Reference proteome</keyword>
<dbReference type="Pfam" id="PF01872">
    <property type="entry name" value="RibD_C"/>
    <property type="match status" value="1"/>
</dbReference>
<evidence type="ECO:0000313" key="6">
    <source>
        <dbReference type="Proteomes" id="UP000744769"/>
    </source>
</evidence>
<dbReference type="EMBL" id="JAAOIV010000005">
    <property type="protein sequence ID" value="NHN55720.1"/>
    <property type="molecule type" value="Genomic_DNA"/>
</dbReference>
<comment type="pathway">
    <text evidence="1">Cofactor biosynthesis; riboflavin biosynthesis.</text>
</comment>
<comment type="caution">
    <text evidence="5">The sequence shown here is derived from an EMBL/GenBank/DDBJ whole genome shotgun (WGS) entry which is preliminary data.</text>
</comment>
<dbReference type="SUPFAM" id="SSF53597">
    <property type="entry name" value="Dihydrofolate reductase-like"/>
    <property type="match status" value="1"/>
</dbReference>
<dbReference type="Proteomes" id="UP000744769">
    <property type="component" value="Unassembled WGS sequence"/>
</dbReference>
<evidence type="ECO:0000256" key="3">
    <source>
        <dbReference type="ARBA" id="ARBA00023002"/>
    </source>
</evidence>